<reference evidence="2 3" key="1">
    <citation type="journal article" date="2020" name="IScience">
        <title>Genome Sequencing of the Endangered Kingdonia uniflora (Circaeasteraceae, Ranunculales) Reveals Potential Mechanisms of Evolutionary Specialization.</title>
        <authorList>
            <person name="Sun Y."/>
            <person name="Deng T."/>
            <person name="Zhang A."/>
            <person name="Moore M.J."/>
            <person name="Landis J.B."/>
            <person name="Lin N."/>
            <person name="Zhang H."/>
            <person name="Zhang X."/>
            <person name="Huang J."/>
            <person name="Zhang X."/>
            <person name="Sun H."/>
            <person name="Wang H."/>
        </authorList>
    </citation>
    <scope>NUCLEOTIDE SEQUENCE [LARGE SCALE GENOMIC DNA]</scope>
    <source>
        <strain evidence="2">TB1705</strain>
        <tissue evidence="2">Leaf</tissue>
    </source>
</reference>
<dbReference type="Pfam" id="PF14144">
    <property type="entry name" value="DOG1"/>
    <property type="match status" value="1"/>
</dbReference>
<protein>
    <recommendedName>
        <fullName evidence="1">DOG1 domain-containing protein</fullName>
    </recommendedName>
</protein>
<dbReference type="GO" id="GO:0006351">
    <property type="term" value="P:DNA-templated transcription"/>
    <property type="evidence" value="ECO:0007669"/>
    <property type="project" value="InterPro"/>
</dbReference>
<evidence type="ECO:0000313" key="2">
    <source>
        <dbReference type="EMBL" id="KAF6145525.1"/>
    </source>
</evidence>
<evidence type="ECO:0000259" key="1">
    <source>
        <dbReference type="PROSITE" id="PS51806"/>
    </source>
</evidence>
<dbReference type="InterPro" id="IPR025422">
    <property type="entry name" value="TGA_domain"/>
</dbReference>
<dbReference type="PROSITE" id="PS51806">
    <property type="entry name" value="DOG1"/>
    <property type="match status" value="1"/>
</dbReference>
<dbReference type="PANTHER" id="PTHR46354:SF4">
    <property type="entry name" value="PROTEIN DOG1-LIKE 3"/>
    <property type="match status" value="1"/>
</dbReference>
<gene>
    <name evidence="2" type="ORF">GIB67_012513</name>
</gene>
<feature type="domain" description="DOG1" evidence="1">
    <location>
        <begin position="9"/>
        <end position="257"/>
    </location>
</feature>
<dbReference type="EMBL" id="JACGCM010002051">
    <property type="protein sequence ID" value="KAF6145525.1"/>
    <property type="molecule type" value="Genomic_DNA"/>
</dbReference>
<dbReference type="Proteomes" id="UP000541444">
    <property type="component" value="Unassembled WGS sequence"/>
</dbReference>
<name>A0A7J7LS81_9MAGN</name>
<dbReference type="AlphaFoldDB" id="A0A7J7LS81"/>
<comment type="caution">
    <text evidence="2">The sequence shown here is derived from an EMBL/GenBank/DDBJ whole genome shotgun (WGS) entry which is preliminary data.</text>
</comment>
<organism evidence="2 3">
    <name type="scientific">Kingdonia uniflora</name>
    <dbReference type="NCBI Taxonomy" id="39325"/>
    <lineage>
        <taxon>Eukaryota</taxon>
        <taxon>Viridiplantae</taxon>
        <taxon>Streptophyta</taxon>
        <taxon>Embryophyta</taxon>
        <taxon>Tracheophyta</taxon>
        <taxon>Spermatophyta</taxon>
        <taxon>Magnoliopsida</taxon>
        <taxon>Ranunculales</taxon>
        <taxon>Circaeasteraceae</taxon>
        <taxon>Kingdonia</taxon>
    </lineage>
</organism>
<proteinExistence type="predicted"/>
<dbReference type="OrthoDB" id="542841at2759"/>
<accession>A0A7J7LS81</accession>
<dbReference type="GO" id="GO:0043565">
    <property type="term" value="F:sequence-specific DNA binding"/>
    <property type="evidence" value="ECO:0007669"/>
    <property type="project" value="InterPro"/>
</dbReference>
<dbReference type="InterPro" id="IPR051886">
    <property type="entry name" value="Seed_Dev/Stress_Resp_Reg"/>
</dbReference>
<dbReference type="PANTHER" id="PTHR46354">
    <property type="entry name" value="DOG1 DOMAIN-CONTAINING PROTEIN"/>
    <property type="match status" value="1"/>
</dbReference>
<evidence type="ECO:0000313" key="3">
    <source>
        <dbReference type="Proteomes" id="UP000541444"/>
    </source>
</evidence>
<sequence length="263" mass="30399">MSISGAEERESFQKFYECWIVEQDHHLQELISASRAQHETNEEQQERVLRPLIDRVLRHYDQYYCAKSRWTKQDVLSMLSPSWRSSLEDAFLWIGGWRSSMAFHLLYSKSGLQLEEQLADIIRGLGTGDLADLSPSQLSSVDDLQRKTIREEKEITEKMAKHQETMADSSMVELTHVVTELMRENEMGGFEEERVEGTLAPKEEGLENLLERADDLRKRTLKGVIDILSPIQAVHFLIAAAELHLRLHEWGEKRSDGYADDIL</sequence>
<keyword evidence="3" id="KW-1185">Reference proteome</keyword>